<evidence type="ECO:0000313" key="2">
    <source>
        <dbReference type="Proteomes" id="UP000026960"/>
    </source>
</evidence>
<evidence type="ECO:0000313" key="1">
    <source>
        <dbReference type="EnsemblPlants" id="OBART01G40770.1"/>
    </source>
</evidence>
<proteinExistence type="predicted"/>
<name>A0A0D3EXH5_9ORYZ</name>
<accession>A0A0D3EXH5</accession>
<organism evidence="1">
    <name type="scientific">Oryza barthii</name>
    <dbReference type="NCBI Taxonomy" id="65489"/>
    <lineage>
        <taxon>Eukaryota</taxon>
        <taxon>Viridiplantae</taxon>
        <taxon>Streptophyta</taxon>
        <taxon>Embryophyta</taxon>
        <taxon>Tracheophyta</taxon>
        <taxon>Spermatophyta</taxon>
        <taxon>Magnoliopsida</taxon>
        <taxon>Liliopsida</taxon>
        <taxon>Poales</taxon>
        <taxon>Poaceae</taxon>
        <taxon>BOP clade</taxon>
        <taxon>Oryzoideae</taxon>
        <taxon>Oryzeae</taxon>
        <taxon>Oryzinae</taxon>
        <taxon>Oryza</taxon>
    </lineage>
</organism>
<dbReference type="Proteomes" id="UP000026960">
    <property type="component" value="Chromosome 1"/>
</dbReference>
<keyword evidence="2" id="KW-1185">Reference proteome</keyword>
<sequence>MTFEIPFPCPGLQDRKYGKPGHQSKLPTEIKSRYGILTPDRQLWSGISVAVETANSVLCRHACVHHACTCIESFGCTIECMIIELPRWPMQKRTACACDHENGREKDSGSTVRSILPLTKRGLRRKCVSCLIFILLPPVKQ</sequence>
<dbReference type="EnsemblPlants" id="OBART01G40770.1">
    <property type="protein sequence ID" value="OBART01G40770.1"/>
    <property type="gene ID" value="OBART01G40770"/>
</dbReference>
<protein>
    <submittedName>
        <fullName evidence="1">Uncharacterized protein</fullName>
    </submittedName>
</protein>
<dbReference type="HOGENOM" id="CLU_152184_0_0_1"/>
<reference evidence="1" key="1">
    <citation type="journal article" date="2009" name="Rice">
        <title>De Novo Next Generation Sequencing of Plant Genomes.</title>
        <authorList>
            <person name="Rounsley S."/>
            <person name="Marri P.R."/>
            <person name="Yu Y."/>
            <person name="He R."/>
            <person name="Sisneros N."/>
            <person name="Goicoechea J.L."/>
            <person name="Lee S.J."/>
            <person name="Angelova A."/>
            <person name="Kudrna D."/>
            <person name="Luo M."/>
            <person name="Affourtit J."/>
            <person name="Desany B."/>
            <person name="Knight J."/>
            <person name="Niazi F."/>
            <person name="Egholm M."/>
            <person name="Wing R.A."/>
        </authorList>
    </citation>
    <scope>NUCLEOTIDE SEQUENCE [LARGE SCALE GENOMIC DNA]</scope>
    <source>
        <strain evidence="1">cv. IRGC 105608</strain>
    </source>
</reference>
<reference evidence="1" key="2">
    <citation type="submission" date="2015-03" db="UniProtKB">
        <authorList>
            <consortium name="EnsemblPlants"/>
        </authorList>
    </citation>
    <scope>IDENTIFICATION</scope>
</reference>
<dbReference type="AlphaFoldDB" id="A0A0D3EXH5"/>
<dbReference type="Gramene" id="OBART01G40770.1">
    <property type="protein sequence ID" value="OBART01G40770.1"/>
    <property type="gene ID" value="OBART01G40770"/>
</dbReference>